<name>A0AA89AWP1_9ASTE</name>
<accession>A0AA89AWP1</accession>
<comment type="caution">
    <text evidence="2">The sequence shown here is derived from an EMBL/GenBank/DDBJ whole genome shotgun (WGS) entry which is preliminary data.</text>
</comment>
<organism evidence="2 3">
    <name type="scientific">Escallonia herrerae</name>
    <dbReference type="NCBI Taxonomy" id="1293975"/>
    <lineage>
        <taxon>Eukaryota</taxon>
        <taxon>Viridiplantae</taxon>
        <taxon>Streptophyta</taxon>
        <taxon>Embryophyta</taxon>
        <taxon>Tracheophyta</taxon>
        <taxon>Spermatophyta</taxon>
        <taxon>Magnoliopsida</taxon>
        <taxon>eudicotyledons</taxon>
        <taxon>Gunneridae</taxon>
        <taxon>Pentapetalae</taxon>
        <taxon>asterids</taxon>
        <taxon>campanulids</taxon>
        <taxon>Escalloniales</taxon>
        <taxon>Escalloniaceae</taxon>
        <taxon>Escallonia</taxon>
    </lineage>
</organism>
<proteinExistence type="inferred from homology"/>
<dbReference type="InterPro" id="IPR050154">
    <property type="entry name" value="UbiB_kinase"/>
</dbReference>
<dbReference type="PANTHER" id="PTHR10566:SF120">
    <property type="entry name" value="PROTEIN ACTIVITY OF BC1 COMPLEX KINASE 3, CHLOROPLASTIC"/>
    <property type="match status" value="1"/>
</dbReference>
<protein>
    <submittedName>
        <fullName evidence="2">Uncharacterized protein</fullName>
    </submittedName>
</protein>
<sequence length="162" mass="17937">MEDSGILENLLVQGRRDRDFSAKDALQPVLKLLLGLEGEELRTLVIKEAVRVTEAVILGSVIDAYNSIPDLLRTFVLNGNVSGPSLMGDAERQSMMELRDQVYRIWGLLQSSENFDPTILRSILQVLQEPEARSVGGRVFGGISQRLAARLLQQVLRPPTAP</sequence>
<reference evidence="2" key="1">
    <citation type="submission" date="2022-12" db="EMBL/GenBank/DDBJ databases">
        <title>Draft genome assemblies for two species of Escallonia (Escalloniales).</title>
        <authorList>
            <person name="Chanderbali A."/>
            <person name="Dervinis C."/>
            <person name="Anghel I."/>
            <person name="Soltis D."/>
            <person name="Soltis P."/>
            <person name="Zapata F."/>
        </authorList>
    </citation>
    <scope>NUCLEOTIDE SEQUENCE</scope>
    <source>
        <strain evidence="2">UCBG64.0493</strain>
        <tissue evidence="2">Leaf</tissue>
    </source>
</reference>
<dbReference type="PANTHER" id="PTHR10566">
    <property type="entry name" value="CHAPERONE-ACTIVITY OF BC1 COMPLEX CABC1 -RELATED"/>
    <property type="match status" value="1"/>
</dbReference>
<evidence type="ECO:0000256" key="1">
    <source>
        <dbReference type="ARBA" id="ARBA00009670"/>
    </source>
</evidence>
<dbReference type="AlphaFoldDB" id="A0AA89AWP1"/>
<keyword evidence="3" id="KW-1185">Reference proteome</keyword>
<feature type="non-terminal residue" evidence="2">
    <location>
        <position position="162"/>
    </location>
</feature>
<gene>
    <name evidence="2" type="ORF">RJ639_002903</name>
</gene>
<evidence type="ECO:0000313" key="2">
    <source>
        <dbReference type="EMBL" id="KAK3018210.1"/>
    </source>
</evidence>
<comment type="similarity">
    <text evidence="1">Belongs to the protein kinase superfamily. ADCK protein kinase family.</text>
</comment>
<dbReference type="Proteomes" id="UP001188597">
    <property type="component" value="Unassembled WGS sequence"/>
</dbReference>
<evidence type="ECO:0000313" key="3">
    <source>
        <dbReference type="Proteomes" id="UP001188597"/>
    </source>
</evidence>
<dbReference type="EMBL" id="JAVXUP010000950">
    <property type="protein sequence ID" value="KAK3018210.1"/>
    <property type="molecule type" value="Genomic_DNA"/>
</dbReference>